<evidence type="ECO:0000313" key="3">
    <source>
        <dbReference type="Proteomes" id="UP001261871"/>
    </source>
</evidence>
<keyword evidence="1" id="KW-0732">Signal</keyword>
<keyword evidence="3" id="KW-1185">Reference proteome</keyword>
<dbReference type="RefSeq" id="WP_310008400.1">
    <property type="nucleotide sequence ID" value="NZ_JAVDTX010000007.1"/>
</dbReference>
<name>A0ABU1S5P7_9FLAO</name>
<gene>
    <name evidence="2" type="ORF">J2W95_003019</name>
</gene>
<dbReference type="Proteomes" id="UP001261871">
    <property type="component" value="Unassembled WGS sequence"/>
</dbReference>
<feature type="chain" id="PRO_5047375460" description="WG containing repeat-containing protein" evidence="1">
    <location>
        <begin position="20"/>
        <end position="513"/>
    </location>
</feature>
<dbReference type="Pfam" id="PF20559">
    <property type="entry name" value="DUF6770"/>
    <property type="match status" value="1"/>
</dbReference>
<accession>A0ABU1S5P7</accession>
<feature type="signal peptide" evidence="1">
    <location>
        <begin position="1"/>
        <end position="19"/>
    </location>
</feature>
<organism evidence="2 3">
    <name type="scientific">Flavobacterium granuli</name>
    <dbReference type="NCBI Taxonomy" id="280093"/>
    <lineage>
        <taxon>Bacteria</taxon>
        <taxon>Pseudomonadati</taxon>
        <taxon>Bacteroidota</taxon>
        <taxon>Flavobacteriia</taxon>
        <taxon>Flavobacteriales</taxon>
        <taxon>Flavobacteriaceae</taxon>
        <taxon>Flavobacterium</taxon>
    </lineage>
</organism>
<evidence type="ECO:0000313" key="2">
    <source>
        <dbReference type="EMBL" id="MDR6846303.1"/>
    </source>
</evidence>
<evidence type="ECO:0008006" key="4">
    <source>
        <dbReference type="Google" id="ProtNLM"/>
    </source>
</evidence>
<comment type="caution">
    <text evidence="2">The sequence shown here is derived from an EMBL/GenBank/DDBJ whole genome shotgun (WGS) entry which is preliminary data.</text>
</comment>
<reference evidence="2 3" key="1">
    <citation type="submission" date="2023-07" db="EMBL/GenBank/DDBJ databases">
        <title>Sorghum-associated microbial communities from plants grown in Nebraska, USA.</title>
        <authorList>
            <person name="Schachtman D."/>
        </authorList>
    </citation>
    <scope>NUCLEOTIDE SEQUENCE [LARGE SCALE GENOMIC DNA]</scope>
    <source>
        <strain evidence="2 3">BE124</strain>
    </source>
</reference>
<proteinExistence type="predicted"/>
<dbReference type="EMBL" id="JAVDTX010000007">
    <property type="protein sequence ID" value="MDR6846303.1"/>
    <property type="molecule type" value="Genomic_DNA"/>
</dbReference>
<evidence type="ECO:0000256" key="1">
    <source>
        <dbReference type="SAM" id="SignalP"/>
    </source>
</evidence>
<dbReference type="InterPro" id="IPR046661">
    <property type="entry name" value="DUF6770"/>
</dbReference>
<sequence length="513" mass="58826">MKKTSILLLTCLVANLTLAQTKNIDNVNDTFKVKNSGAILNKDSDVDGYYFFYELDKLKKGDREFAIQILDKNLNEIAQKNYIDNKNTFLMKSSFNNQQVMFAMANYKEKKITLLSFDTKANQLPKVEFPLESKEIRYLQYMQQSGDFNVLFPIENKGFIFNKFEDNKNIGYSLKYYPTNGDTAWEYSSPKDSKDYLAINPIEANDKYLVALESSKSSLLSRKITLKTKVIDIKTGDLLFEKEYAKNKKPKLITNVFFDNKNNLILMGEYFKEGDNIYTDKSLGLAMELIDSTGKTIREEFISWKDDVVKLANIKGDYLDEKGYVFFHKIVKTNQNEFYAVGEFYKKTVSGGGVALSALSMLGGGGPTNVTQLTITNSVVFKFNSDFKLTEIKEYEKGKSRAPSLTDFGSPQLNAFALKGQGAFDYEYTQVDKVNDRFYSCFIDYERLKGEKNKNAFKTIIYDEGKLSEDKIYLQNDAVEFRVLPAKLGNVLLLEYDKKLKKLNLHLEKMNIN</sequence>
<protein>
    <recommendedName>
        <fullName evidence="4">WG containing repeat-containing protein</fullName>
    </recommendedName>
</protein>